<evidence type="ECO:0000256" key="1">
    <source>
        <dbReference type="SAM" id="Phobius"/>
    </source>
</evidence>
<proteinExistence type="predicted"/>
<feature type="transmembrane region" description="Helical" evidence="1">
    <location>
        <begin position="50"/>
        <end position="69"/>
    </location>
</feature>
<dbReference type="PANTHER" id="PTHR40547">
    <property type="entry name" value="SLL0298 PROTEIN"/>
    <property type="match status" value="1"/>
</dbReference>
<evidence type="ECO:0000313" key="4">
    <source>
        <dbReference type="Proteomes" id="UP000636010"/>
    </source>
</evidence>
<keyword evidence="1" id="KW-1133">Transmembrane helix</keyword>
<dbReference type="Proteomes" id="UP000636010">
    <property type="component" value="Unassembled WGS sequence"/>
</dbReference>
<reference evidence="4" key="1">
    <citation type="journal article" date="2019" name="Int. J. Syst. Evol. Microbiol.">
        <title>The Global Catalogue of Microorganisms (GCM) 10K type strain sequencing project: providing services to taxonomists for standard genome sequencing and annotation.</title>
        <authorList>
            <consortium name="The Broad Institute Genomics Platform"/>
            <consortium name="The Broad Institute Genome Sequencing Center for Infectious Disease"/>
            <person name="Wu L."/>
            <person name="Ma J."/>
        </authorList>
    </citation>
    <scope>NUCLEOTIDE SEQUENCE [LARGE SCALE GENOMIC DNA]</scope>
    <source>
        <strain evidence="4">CGMCC 1.10832</strain>
    </source>
</reference>
<organism evidence="3 4">
    <name type="scientific">Marivirga lumbricoides</name>
    <dbReference type="NCBI Taxonomy" id="1046115"/>
    <lineage>
        <taxon>Bacteria</taxon>
        <taxon>Pseudomonadati</taxon>
        <taxon>Bacteroidota</taxon>
        <taxon>Cytophagia</taxon>
        <taxon>Cytophagales</taxon>
        <taxon>Marivirgaceae</taxon>
        <taxon>Marivirga</taxon>
    </lineage>
</organism>
<gene>
    <name evidence="3" type="ORF">GCM10011506_32480</name>
</gene>
<feature type="transmembrane region" description="Helical" evidence="1">
    <location>
        <begin position="102"/>
        <end position="124"/>
    </location>
</feature>
<comment type="caution">
    <text evidence="3">The sequence shown here is derived from an EMBL/GenBank/DDBJ whole genome shotgun (WGS) entry which is preliminary data.</text>
</comment>
<accession>A0ABQ1MPG2</accession>
<dbReference type="EMBL" id="BMEC01000011">
    <property type="protein sequence ID" value="GGC44433.1"/>
    <property type="molecule type" value="Genomic_DNA"/>
</dbReference>
<feature type="domain" description="DUF2062" evidence="2">
    <location>
        <begin position="4"/>
        <end position="132"/>
    </location>
</feature>
<evidence type="ECO:0000259" key="2">
    <source>
        <dbReference type="Pfam" id="PF09835"/>
    </source>
</evidence>
<sequence>MNILKSNKSDHTIAWSYSLGTFIAVFPTPGFSTFIGLGLIAIFRQINKMAVLLAMVVWNAVTVVPVYWFSFKIGQNLALTDETTLFRFEWANNLLQYFKDFIVGNLFITIPISILSYFIAKALLKKSRIAREKRSNAKLKAVDK</sequence>
<dbReference type="PANTHER" id="PTHR40547:SF1">
    <property type="entry name" value="SLL0298 PROTEIN"/>
    <property type="match status" value="1"/>
</dbReference>
<keyword evidence="1" id="KW-0472">Membrane</keyword>
<feature type="transmembrane region" description="Helical" evidence="1">
    <location>
        <begin position="20"/>
        <end position="43"/>
    </location>
</feature>
<dbReference type="InterPro" id="IPR018639">
    <property type="entry name" value="DUF2062"/>
</dbReference>
<protein>
    <recommendedName>
        <fullName evidence="2">DUF2062 domain-containing protein</fullName>
    </recommendedName>
</protein>
<name>A0ABQ1MPG2_9BACT</name>
<dbReference type="Pfam" id="PF09835">
    <property type="entry name" value="DUF2062"/>
    <property type="match status" value="1"/>
</dbReference>
<evidence type="ECO:0000313" key="3">
    <source>
        <dbReference type="EMBL" id="GGC44433.1"/>
    </source>
</evidence>
<keyword evidence="1" id="KW-0812">Transmembrane</keyword>
<keyword evidence="4" id="KW-1185">Reference proteome</keyword>